<reference evidence="2" key="1">
    <citation type="journal article" date="2019" name="Int. J. Syst. Evol. Microbiol.">
        <title>The Global Catalogue of Microorganisms (GCM) 10K type strain sequencing project: providing services to taxonomists for standard genome sequencing and annotation.</title>
        <authorList>
            <consortium name="The Broad Institute Genomics Platform"/>
            <consortium name="The Broad Institute Genome Sequencing Center for Infectious Disease"/>
            <person name="Wu L."/>
            <person name="Ma J."/>
        </authorList>
    </citation>
    <scope>NUCLEOTIDE SEQUENCE [LARGE SCALE GENOMIC DNA]</scope>
    <source>
        <strain evidence="2">CCUG 62952</strain>
    </source>
</reference>
<keyword evidence="2" id="KW-1185">Reference proteome</keyword>
<accession>A0ABW3CSV1</accession>
<comment type="caution">
    <text evidence="1">The sequence shown here is derived from an EMBL/GenBank/DDBJ whole genome shotgun (WGS) entry which is preliminary data.</text>
</comment>
<evidence type="ECO:0008006" key="3">
    <source>
        <dbReference type="Google" id="ProtNLM"/>
    </source>
</evidence>
<protein>
    <recommendedName>
        <fullName evidence="3">Secreted protein</fullName>
    </recommendedName>
</protein>
<evidence type="ECO:0000313" key="2">
    <source>
        <dbReference type="Proteomes" id="UP001596978"/>
    </source>
</evidence>
<evidence type="ECO:0000313" key="1">
    <source>
        <dbReference type="EMBL" id="MFD0860801.1"/>
    </source>
</evidence>
<name>A0ABW3CSV1_9FLAO</name>
<dbReference type="Proteomes" id="UP001596978">
    <property type="component" value="Unassembled WGS sequence"/>
</dbReference>
<dbReference type="EMBL" id="JBHTJH010000001">
    <property type="protein sequence ID" value="MFD0860801.1"/>
    <property type="molecule type" value="Genomic_DNA"/>
</dbReference>
<sequence length="261" mass="29553">MFRQTVVSFLLLFVVAQISAQELNSYKYVIIPQKFDFLSEADQYRLNSLTRFLFKNEGFEVLYDTETLPTELADDQCSGLRANVLKEKGMFTTKLTIVLKDCKNDVIYTSPQGTSREKAYREAYNEALKEAFEGVSSLNYTYDPTSVTVRKTKKVTPQPIDEVKAVVKEATSDKTDSPAAVKNLIDVEDTHKDVLYGQLMTNGYQVVDATPKVVMKLLFSGKKDVFIVEDRNAIVFKQEGVWVLSEYDGNTTSNKVINLKL</sequence>
<dbReference type="RefSeq" id="WP_386402615.1">
    <property type="nucleotide sequence ID" value="NZ_JBHTJH010000001.1"/>
</dbReference>
<proteinExistence type="predicted"/>
<organism evidence="1 2">
    <name type="scientific">Sungkyunkwania multivorans</name>
    <dbReference type="NCBI Taxonomy" id="1173618"/>
    <lineage>
        <taxon>Bacteria</taxon>
        <taxon>Pseudomonadati</taxon>
        <taxon>Bacteroidota</taxon>
        <taxon>Flavobacteriia</taxon>
        <taxon>Flavobacteriales</taxon>
        <taxon>Flavobacteriaceae</taxon>
        <taxon>Sungkyunkwania</taxon>
    </lineage>
</organism>
<gene>
    <name evidence="1" type="ORF">ACFQ1M_01165</name>
</gene>